<dbReference type="RefSeq" id="WP_018576666.1">
    <property type="nucleotide sequence ID" value="NZ_KB892389.1"/>
</dbReference>
<dbReference type="EMBL" id="LNYW01000023">
    <property type="protein sequence ID" value="KTD63422.1"/>
    <property type="molecule type" value="Genomic_DNA"/>
</dbReference>
<dbReference type="PROSITE" id="PS50010">
    <property type="entry name" value="DH_2"/>
    <property type="match status" value="1"/>
</dbReference>
<dbReference type="InterPro" id="IPR035899">
    <property type="entry name" value="DBL_dom_sf"/>
</dbReference>
<dbReference type="InterPro" id="IPR000219">
    <property type="entry name" value="DH_dom"/>
</dbReference>
<dbReference type="GO" id="GO:0005085">
    <property type="term" value="F:guanyl-nucleotide exchange factor activity"/>
    <property type="evidence" value="ECO:0007669"/>
    <property type="project" value="InterPro"/>
</dbReference>
<comment type="caution">
    <text evidence="2">The sequence shown here is derived from an EMBL/GenBank/DDBJ whole genome shotgun (WGS) entry which is preliminary data.</text>
</comment>
<dbReference type="AlphaFoldDB" id="A0A0W0Z376"/>
<organism evidence="2 3">
    <name type="scientific">Legionella shakespearei DSM 23087</name>
    <dbReference type="NCBI Taxonomy" id="1122169"/>
    <lineage>
        <taxon>Bacteria</taxon>
        <taxon>Pseudomonadati</taxon>
        <taxon>Pseudomonadota</taxon>
        <taxon>Gammaproteobacteria</taxon>
        <taxon>Legionellales</taxon>
        <taxon>Legionellaceae</taxon>
        <taxon>Legionella</taxon>
    </lineage>
</organism>
<protein>
    <submittedName>
        <fullName evidence="2">RhoGEF domain protein</fullName>
    </submittedName>
</protein>
<evidence type="ECO:0000313" key="3">
    <source>
        <dbReference type="Proteomes" id="UP000054600"/>
    </source>
</evidence>
<proteinExistence type="predicted"/>
<sequence length="401" mass="44695">MGFKDRLKAIKSNVSEAAYHAKVEVDYKRHSIRDNLQDKYRTSNYGQVTVLPDWYVETNFMGQQGRPFFASPKDGDDPNDPVTFAVRNIGSRVECVTEMSHFWGMSSPEEKAMYQREGKEQGSPATYDEFLKEQFDAAKVVAEQFNPISKRTELPKLPEASGNVDKVQFALNEMATTEHSYHFDCRVTQKLLDDLIKKYPADREALEDIKGNLDDVVANAGQMSSKLDGILQTQDVDGKLDVYYKTSLTGDLMGNVMMDCGVFSARNAEQIAGIEAFMTKHPGVVEKAYEAAVKETKQEFNSVSPEVGGIVAQKAEQFMNSSSLFSAPMQRPMRYPMMADVLAGYTKNSGAEVSPVLKEVASYLRVASQMTQLSVAATQGQDNIKKYEATHEQEAKISPTL</sequence>
<dbReference type="Gene3D" id="1.20.900.10">
    <property type="entry name" value="Dbl homology (DH) domain"/>
    <property type="match status" value="1"/>
</dbReference>
<dbReference type="Proteomes" id="UP000054600">
    <property type="component" value="Unassembled WGS sequence"/>
</dbReference>
<evidence type="ECO:0000259" key="1">
    <source>
        <dbReference type="PROSITE" id="PS50010"/>
    </source>
</evidence>
<feature type="domain" description="DH" evidence="1">
    <location>
        <begin position="166"/>
        <end position="373"/>
    </location>
</feature>
<evidence type="ECO:0000313" key="2">
    <source>
        <dbReference type="EMBL" id="KTD63422.1"/>
    </source>
</evidence>
<accession>A0A0W0Z376</accession>
<keyword evidence="3" id="KW-1185">Reference proteome</keyword>
<dbReference type="SUPFAM" id="SSF48065">
    <property type="entry name" value="DBL homology domain (DH-domain)"/>
    <property type="match status" value="1"/>
</dbReference>
<name>A0A0W0Z376_9GAMM</name>
<gene>
    <name evidence="2" type="ORF">Lsha_0717</name>
</gene>
<dbReference type="PATRIC" id="fig|1122169.6.peg.825"/>
<reference evidence="2 3" key="1">
    <citation type="submission" date="2015-11" db="EMBL/GenBank/DDBJ databases">
        <title>Genomic analysis of 38 Legionella species identifies large and diverse effector repertoires.</title>
        <authorList>
            <person name="Burstein D."/>
            <person name="Amaro F."/>
            <person name="Zusman T."/>
            <person name="Lifshitz Z."/>
            <person name="Cohen O."/>
            <person name="Gilbert J.A."/>
            <person name="Pupko T."/>
            <person name="Shuman H.A."/>
            <person name="Segal G."/>
        </authorList>
    </citation>
    <scope>NUCLEOTIDE SEQUENCE [LARGE SCALE GENOMIC DNA]</scope>
    <source>
        <strain evidence="2 3">ATCC 49655</strain>
    </source>
</reference>